<comment type="caution">
    <text evidence="2">The sequence shown here is derived from an EMBL/GenBank/DDBJ whole genome shotgun (WGS) entry which is preliminary data.</text>
</comment>
<feature type="transmembrane region" description="Helical" evidence="1">
    <location>
        <begin position="52"/>
        <end position="72"/>
    </location>
</feature>
<evidence type="ECO:0000313" key="3">
    <source>
        <dbReference type="Proteomes" id="UP001410394"/>
    </source>
</evidence>
<name>A0ABU9Z179_9RHOO</name>
<keyword evidence="3" id="KW-1185">Reference proteome</keyword>
<keyword evidence="1" id="KW-0812">Transmembrane</keyword>
<dbReference type="RefSeq" id="WP_345920529.1">
    <property type="nucleotide sequence ID" value="NZ_JBDIVE010000008.1"/>
</dbReference>
<reference evidence="2 3" key="1">
    <citation type="journal article" date="2018" name="Int. J. Syst. Evol. Microbiol.">
        <title>Uliginosibacterium sediminicola sp. nov., isolated from freshwater sediment.</title>
        <authorList>
            <person name="Hwang W.M."/>
            <person name="Kim S.M."/>
            <person name="Kang K."/>
            <person name="Ahn T.Y."/>
        </authorList>
    </citation>
    <scope>NUCLEOTIDE SEQUENCE [LARGE SCALE GENOMIC DNA]</scope>
    <source>
        <strain evidence="2 3">M1-21</strain>
    </source>
</reference>
<evidence type="ECO:0000313" key="2">
    <source>
        <dbReference type="EMBL" id="MEN3069759.1"/>
    </source>
</evidence>
<keyword evidence="1" id="KW-0472">Membrane</keyword>
<accession>A0ABU9Z179</accession>
<proteinExistence type="predicted"/>
<protein>
    <submittedName>
        <fullName evidence="2">Uncharacterized protein</fullName>
    </submittedName>
</protein>
<gene>
    <name evidence="2" type="ORF">ABDB84_14855</name>
</gene>
<evidence type="ECO:0000256" key="1">
    <source>
        <dbReference type="SAM" id="Phobius"/>
    </source>
</evidence>
<feature type="transmembrane region" description="Helical" evidence="1">
    <location>
        <begin position="28"/>
        <end position="46"/>
    </location>
</feature>
<keyword evidence="1" id="KW-1133">Transmembrane helix</keyword>
<organism evidence="2 3">
    <name type="scientific">Uliginosibacterium sediminicola</name>
    <dbReference type="NCBI Taxonomy" id="2024550"/>
    <lineage>
        <taxon>Bacteria</taxon>
        <taxon>Pseudomonadati</taxon>
        <taxon>Pseudomonadota</taxon>
        <taxon>Betaproteobacteria</taxon>
        <taxon>Rhodocyclales</taxon>
        <taxon>Zoogloeaceae</taxon>
        <taxon>Uliginosibacterium</taxon>
    </lineage>
</organism>
<sequence>MTPSNRAGSTRAISLRDRWQAFRYNPHVCAECYAATFLLIAIVAAFAGLRIAPLACIVLAVAIFGADIYSLFHKD</sequence>
<dbReference type="Proteomes" id="UP001410394">
    <property type="component" value="Unassembled WGS sequence"/>
</dbReference>
<dbReference type="EMBL" id="JBDIVE010000008">
    <property type="protein sequence ID" value="MEN3069759.1"/>
    <property type="molecule type" value="Genomic_DNA"/>
</dbReference>